<evidence type="ECO:0000313" key="2">
    <source>
        <dbReference type="Proteomes" id="UP000297975"/>
    </source>
</evidence>
<dbReference type="RefSeq" id="WP_134340363.1">
    <property type="nucleotide sequence ID" value="NZ_SOPW01000010.1"/>
</dbReference>
<keyword evidence="2" id="KW-1185">Reference proteome</keyword>
<dbReference type="InterPro" id="IPR034660">
    <property type="entry name" value="DinB/YfiT-like"/>
</dbReference>
<dbReference type="Gene3D" id="1.20.120.450">
    <property type="entry name" value="dinb family like domain"/>
    <property type="match status" value="1"/>
</dbReference>
<evidence type="ECO:0000313" key="1">
    <source>
        <dbReference type="EMBL" id="TFB19565.1"/>
    </source>
</evidence>
<dbReference type="AlphaFoldDB" id="A0A4Y8IIC4"/>
<dbReference type="SUPFAM" id="SSF109854">
    <property type="entry name" value="DinB/YfiT-like putative metalloenzymes"/>
    <property type="match status" value="1"/>
</dbReference>
<dbReference type="EMBL" id="SOPW01000010">
    <property type="protein sequence ID" value="TFB19565.1"/>
    <property type="molecule type" value="Genomic_DNA"/>
</dbReference>
<dbReference type="InterPro" id="IPR007061">
    <property type="entry name" value="MST-like"/>
</dbReference>
<dbReference type="Proteomes" id="UP000297975">
    <property type="component" value="Unassembled WGS sequence"/>
</dbReference>
<dbReference type="OrthoDB" id="117483at2"/>
<name>A0A4Y8IIC4_9BACI</name>
<organism evidence="1 2">
    <name type="scientific">Filobacillus milosensis</name>
    <dbReference type="NCBI Taxonomy" id="94137"/>
    <lineage>
        <taxon>Bacteria</taxon>
        <taxon>Bacillati</taxon>
        <taxon>Bacillota</taxon>
        <taxon>Bacilli</taxon>
        <taxon>Bacillales</taxon>
        <taxon>Bacillaceae</taxon>
        <taxon>Filobacillus</taxon>
    </lineage>
</organism>
<proteinExistence type="predicted"/>
<protein>
    <submittedName>
        <fullName evidence="1">DUF664 domain-containing protein</fullName>
    </submittedName>
</protein>
<sequence>MSFKINKVKGFSSQIGHLVWQMNYIRETTLEAAKGLTVPELDYLIHDDANSIGALLLHMAAVEKGFQIEFFDGREPNEEEMAEWGDAYSLGEKGRQNIKGHSLGFYIDKLNEVRERTLSELAKRDDEWLYEECVWDGHPSNQYFIWFHVLEDEINHRGQIRIIRNKILRR</sequence>
<dbReference type="Pfam" id="PF04978">
    <property type="entry name" value="MST"/>
    <property type="match status" value="1"/>
</dbReference>
<accession>A0A4Y8IIC4</accession>
<comment type="caution">
    <text evidence="1">The sequence shown here is derived from an EMBL/GenBank/DDBJ whole genome shotgun (WGS) entry which is preliminary data.</text>
</comment>
<gene>
    <name evidence="1" type="ORF">E3U55_10410</name>
</gene>
<reference evidence="1 2" key="1">
    <citation type="submission" date="2019-03" db="EMBL/GenBank/DDBJ databases">
        <authorList>
            <person name="He R.-H."/>
        </authorList>
    </citation>
    <scope>NUCLEOTIDE SEQUENCE [LARGE SCALE GENOMIC DNA]</scope>
    <source>
        <strain evidence="2">SH 714</strain>
    </source>
</reference>